<protein>
    <submittedName>
        <fullName evidence="1">Uncharacterized protein</fullName>
    </submittedName>
</protein>
<feature type="non-terminal residue" evidence="1">
    <location>
        <position position="1"/>
    </location>
</feature>
<accession>A0ABD0NPR5</accession>
<name>A0ABD0NPR5_CIRMR</name>
<organism evidence="1 2">
    <name type="scientific">Cirrhinus mrigala</name>
    <name type="common">Mrigala</name>
    <dbReference type="NCBI Taxonomy" id="683832"/>
    <lineage>
        <taxon>Eukaryota</taxon>
        <taxon>Metazoa</taxon>
        <taxon>Chordata</taxon>
        <taxon>Craniata</taxon>
        <taxon>Vertebrata</taxon>
        <taxon>Euteleostomi</taxon>
        <taxon>Actinopterygii</taxon>
        <taxon>Neopterygii</taxon>
        <taxon>Teleostei</taxon>
        <taxon>Ostariophysi</taxon>
        <taxon>Cypriniformes</taxon>
        <taxon>Cyprinidae</taxon>
        <taxon>Labeoninae</taxon>
        <taxon>Labeonini</taxon>
        <taxon>Cirrhinus</taxon>
    </lineage>
</organism>
<evidence type="ECO:0000313" key="2">
    <source>
        <dbReference type="Proteomes" id="UP001529510"/>
    </source>
</evidence>
<comment type="caution">
    <text evidence="1">The sequence shown here is derived from an EMBL/GenBank/DDBJ whole genome shotgun (WGS) entry which is preliminary data.</text>
</comment>
<keyword evidence="2" id="KW-1185">Reference proteome</keyword>
<gene>
    <name evidence="1" type="ORF">M9458_039692</name>
</gene>
<evidence type="ECO:0000313" key="1">
    <source>
        <dbReference type="EMBL" id="KAL0163939.1"/>
    </source>
</evidence>
<dbReference type="AlphaFoldDB" id="A0ABD0NPR5"/>
<dbReference type="EMBL" id="JAMKFB020000020">
    <property type="protein sequence ID" value="KAL0163939.1"/>
    <property type="molecule type" value="Genomic_DNA"/>
</dbReference>
<dbReference type="Proteomes" id="UP001529510">
    <property type="component" value="Unassembled WGS sequence"/>
</dbReference>
<sequence length="51" mass="5730">ISDALIKRVQASQDQWVKGALEPKVCPEFALTVNTDPLMQSILQLDFTQNK</sequence>
<proteinExistence type="predicted"/>
<reference evidence="1 2" key="1">
    <citation type="submission" date="2024-05" db="EMBL/GenBank/DDBJ databases">
        <title>Genome sequencing and assembly of Indian major carp, Cirrhinus mrigala (Hamilton, 1822).</title>
        <authorList>
            <person name="Mohindra V."/>
            <person name="Chowdhury L.M."/>
            <person name="Lal K."/>
            <person name="Jena J.K."/>
        </authorList>
    </citation>
    <scope>NUCLEOTIDE SEQUENCE [LARGE SCALE GENOMIC DNA]</scope>
    <source>
        <strain evidence="1">CM1030</strain>
        <tissue evidence="1">Blood</tissue>
    </source>
</reference>
<feature type="non-terminal residue" evidence="1">
    <location>
        <position position="51"/>
    </location>
</feature>